<comment type="caution">
    <text evidence="2">The sequence shown here is derived from an EMBL/GenBank/DDBJ whole genome shotgun (WGS) entry which is preliminary data.</text>
</comment>
<evidence type="ECO:0000313" key="3">
    <source>
        <dbReference type="Proteomes" id="UP000283090"/>
    </source>
</evidence>
<dbReference type="VEuPathDB" id="FungiDB:DFL_001429"/>
<dbReference type="RefSeq" id="XP_067492730.1">
    <property type="nucleotide sequence ID" value="XM_067630047.1"/>
</dbReference>
<dbReference type="Proteomes" id="UP000283090">
    <property type="component" value="Unassembled WGS sequence"/>
</dbReference>
<name>A0A437A7W1_ARTFL</name>
<dbReference type="STRING" id="97331.A0A437A7W1"/>
<feature type="compositionally biased region" description="Polar residues" evidence="1">
    <location>
        <begin position="146"/>
        <end position="162"/>
    </location>
</feature>
<sequence length="222" mass="24347">MDIEDTNAGIGDTDAKVNAKLKRIEANNEDNIQEYLESHPKQDISGLLKTSELLVYEGGSQPNSRAFPNPERGIHHGTAKATTIGTFARLLLLETAARVKIYATQRATEIIRQHFTEYLLLYTQPNTTTATGESSPNGVPALSIEPSVSTPRQSTGSGQKQLVCNKGKAQNRRESGNGDDDSGEDEGNGMKRPRIRKPSSEIPFIRYACIYFADAMKFNSNS</sequence>
<dbReference type="GeneID" id="93583740"/>
<dbReference type="AlphaFoldDB" id="A0A437A7W1"/>
<evidence type="ECO:0000313" key="2">
    <source>
        <dbReference type="EMBL" id="RVD87186.1"/>
    </source>
</evidence>
<organism evidence="2 3">
    <name type="scientific">Arthrobotrys flagrans</name>
    <name type="common">Nematode-trapping fungus</name>
    <name type="synonym">Trichothecium flagrans</name>
    <dbReference type="NCBI Taxonomy" id="97331"/>
    <lineage>
        <taxon>Eukaryota</taxon>
        <taxon>Fungi</taxon>
        <taxon>Dikarya</taxon>
        <taxon>Ascomycota</taxon>
        <taxon>Pezizomycotina</taxon>
        <taxon>Orbiliomycetes</taxon>
        <taxon>Orbiliales</taxon>
        <taxon>Orbiliaceae</taxon>
        <taxon>Arthrobotrys</taxon>
    </lineage>
</organism>
<dbReference type="EMBL" id="SAEB01000003">
    <property type="protein sequence ID" value="RVD87186.1"/>
    <property type="molecule type" value="Genomic_DNA"/>
</dbReference>
<gene>
    <name evidence="2" type="ORF">DFL_001429</name>
</gene>
<keyword evidence="3" id="KW-1185">Reference proteome</keyword>
<reference evidence="2 3" key="1">
    <citation type="submission" date="2019-01" db="EMBL/GenBank/DDBJ databases">
        <title>Intercellular communication is required for trap formation in the nematode-trapping fungus Duddingtonia flagrans.</title>
        <authorList>
            <person name="Youssar L."/>
            <person name="Wernet V."/>
            <person name="Hensel N."/>
            <person name="Hildebrandt H.-G."/>
            <person name="Fischer R."/>
        </authorList>
    </citation>
    <scope>NUCLEOTIDE SEQUENCE [LARGE SCALE GENOMIC DNA]</scope>
    <source>
        <strain evidence="2 3">CBS H-5679</strain>
    </source>
</reference>
<feature type="region of interest" description="Disordered" evidence="1">
    <location>
        <begin position="128"/>
        <end position="197"/>
    </location>
</feature>
<feature type="compositionally biased region" description="Polar residues" evidence="1">
    <location>
        <begin position="128"/>
        <end position="137"/>
    </location>
</feature>
<protein>
    <submittedName>
        <fullName evidence="2">Uncharacterized protein</fullName>
    </submittedName>
</protein>
<evidence type="ECO:0000256" key="1">
    <source>
        <dbReference type="SAM" id="MobiDB-lite"/>
    </source>
</evidence>
<accession>A0A437A7W1</accession>
<feature type="compositionally biased region" description="Acidic residues" evidence="1">
    <location>
        <begin position="177"/>
        <end position="187"/>
    </location>
</feature>
<proteinExistence type="predicted"/>